<dbReference type="InterPro" id="IPR006059">
    <property type="entry name" value="SBP"/>
</dbReference>
<dbReference type="STRING" id="410359.Pcal_0650"/>
<dbReference type="GeneID" id="4908855"/>
<dbReference type="KEGG" id="pcl:Pcal_0650"/>
<accession>A3MTV9</accession>
<evidence type="ECO:0000313" key="4">
    <source>
        <dbReference type="Proteomes" id="UP000001431"/>
    </source>
</evidence>
<organism evidence="3 4">
    <name type="scientific">Pyrobaculum calidifontis (strain DSM 21063 / JCM 11548 / VA1)</name>
    <dbReference type="NCBI Taxonomy" id="410359"/>
    <lineage>
        <taxon>Archaea</taxon>
        <taxon>Thermoproteota</taxon>
        <taxon>Thermoprotei</taxon>
        <taxon>Thermoproteales</taxon>
        <taxon>Thermoproteaceae</taxon>
        <taxon>Pyrobaculum</taxon>
    </lineage>
</organism>
<dbReference type="Pfam" id="PF13416">
    <property type="entry name" value="SBP_bac_8"/>
    <property type="match status" value="1"/>
</dbReference>
<reference evidence="3" key="1">
    <citation type="submission" date="2007-02" db="EMBL/GenBank/DDBJ databases">
        <title>Complete sequence of Pyrobaculum calidifontis JCM 11548.</title>
        <authorList>
            <consortium name="US DOE Joint Genome Institute"/>
            <person name="Copeland A."/>
            <person name="Lucas S."/>
            <person name="Lapidus A."/>
            <person name="Barry K."/>
            <person name="Glavina del Rio T."/>
            <person name="Dalin E."/>
            <person name="Tice H."/>
            <person name="Pitluck S."/>
            <person name="Chain P."/>
            <person name="Malfatti S."/>
            <person name="Shin M."/>
            <person name="Vergez L."/>
            <person name="Schmutz J."/>
            <person name="Larimer F."/>
            <person name="Land M."/>
            <person name="Hauser L."/>
            <person name="Kyrpides N."/>
            <person name="Mikhailova N."/>
            <person name="Cozen A.E."/>
            <person name="Fitz-Gibbon S.T."/>
            <person name="House C.H."/>
            <person name="Saltikov C."/>
            <person name="Lowe T.M."/>
            <person name="Richardson P."/>
        </authorList>
    </citation>
    <scope>NUCLEOTIDE SEQUENCE [LARGE SCALE GENOMIC DNA]</scope>
    <source>
        <strain evidence="3">JCM 11548</strain>
    </source>
</reference>
<evidence type="ECO:0000256" key="1">
    <source>
        <dbReference type="ARBA" id="ARBA00022729"/>
    </source>
</evidence>
<keyword evidence="2" id="KW-0472">Membrane</keyword>
<gene>
    <name evidence="3" type="ordered locus">Pcal_0650</name>
</gene>
<dbReference type="SUPFAM" id="SSF53850">
    <property type="entry name" value="Periplasmic binding protein-like II"/>
    <property type="match status" value="1"/>
</dbReference>
<dbReference type="RefSeq" id="WP_011849334.1">
    <property type="nucleotide sequence ID" value="NC_009073.1"/>
</dbReference>
<dbReference type="PANTHER" id="PTHR30006:SF24">
    <property type="entry name" value="SLL0237 PROTEIN"/>
    <property type="match status" value="1"/>
</dbReference>
<dbReference type="Gene3D" id="3.40.190.10">
    <property type="entry name" value="Periplasmic binding protein-like II"/>
    <property type="match status" value="2"/>
</dbReference>
<evidence type="ECO:0000256" key="2">
    <source>
        <dbReference type="SAM" id="Phobius"/>
    </source>
</evidence>
<keyword evidence="2" id="KW-0812">Transmembrane</keyword>
<dbReference type="OrthoDB" id="28291at2157"/>
<keyword evidence="4" id="KW-1185">Reference proteome</keyword>
<evidence type="ECO:0008006" key="5">
    <source>
        <dbReference type="Google" id="ProtNLM"/>
    </source>
</evidence>
<feature type="transmembrane region" description="Helical" evidence="2">
    <location>
        <begin position="441"/>
        <end position="462"/>
    </location>
</feature>
<dbReference type="EMBL" id="CP000561">
    <property type="protein sequence ID" value="ABO08076.1"/>
    <property type="molecule type" value="Genomic_DNA"/>
</dbReference>
<protein>
    <recommendedName>
        <fullName evidence="5">Extracellular solute-binding protein, family 1</fullName>
    </recommendedName>
</protein>
<dbReference type="Proteomes" id="UP000001431">
    <property type="component" value="Chromosome"/>
</dbReference>
<proteinExistence type="predicted"/>
<dbReference type="AlphaFoldDB" id="A3MTV9"/>
<dbReference type="HOGENOM" id="CLU_032622_0_0_2"/>
<name>A3MTV9_PYRCJ</name>
<dbReference type="PANTHER" id="PTHR30006">
    <property type="entry name" value="THIAMINE-BINDING PERIPLASMIC PROTEIN-RELATED"/>
    <property type="match status" value="1"/>
</dbReference>
<keyword evidence="2" id="KW-1133">Transmembrane helix</keyword>
<dbReference type="eggNOG" id="arCOG00221">
    <property type="taxonomic scope" value="Archaea"/>
</dbReference>
<evidence type="ECO:0000313" key="3">
    <source>
        <dbReference type="EMBL" id="ABO08076.1"/>
    </source>
</evidence>
<sequence length="467" mass="51216">MRLLAAVLLLAIAAFSVTIVTRADQASIDRALPVLQRYFPDVKIVPADPTQWRALIDRGGVDFLWAGAPVLYEVLLKEGRLAPMPNVPELQALPDKVGNIPLKRVVNGSVYYVVYGLLGYVIGYNQEALKRAGLEPVCSWSGFSSPKLVQYYLQTGSRPVALAKPTKSTSTAAMMQLVTEIYGWEEGWRYLTAMAAVARFVDSSGAVRDAVKRGEALFGPMVDYYVFIAGLGYCVPEDGTDILFDPIAVPKGANMTAAAVLTRVFLTDIEKTLVDRYIIPGNPAVLDSPDVNQTKAAVLKRHLELLKSKVKAVPPEKSASFYYSFIYYYEATLVDLQDVLTDVWTKVVKAYLAGNITRQQFEELLSLLAAPVNFTDPATGERLKFTYDVAVKLNDKVGSDPTYRDLVYQAWREAARAKYREVERRLESYLASKPAGGAPSAALLTAAAVGAFAVAVGAYLLMRRRAG</sequence>
<keyword evidence="1" id="KW-0732">Signal</keyword>